<reference evidence="1 2" key="1">
    <citation type="journal article" date="2023" name="Int. J. Syst. Evol. Microbiol.">
        <title>Methylocystis iwaonis sp. nov., a type II methane-oxidizing bacterium from surface soil of a rice paddy field in Japan, and emended description of the genus Methylocystis (ex Whittenbury et al. 1970) Bowman et al. 1993.</title>
        <authorList>
            <person name="Kaise H."/>
            <person name="Sawadogo J.B."/>
            <person name="Alam M.S."/>
            <person name="Ueno C."/>
            <person name="Dianou D."/>
            <person name="Shinjo R."/>
            <person name="Asakawa S."/>
        </authorList>
    </citation>
    <scope>NUCLEOTIDE SEQUENCE [LARGE SCALE GENOMIC DNA]</scope>
    <source>
        <strain evidence="1 2">SS37A-Re</strain>
    </source>
</reference>
<dbReference type="Proteomes" id="UP001317629">
    <property type="component" value="Chromosome"/>
</dbReference>
<proteinExistence type="predicted"/>
<name>A0ABN6VBI9_9HYPH</name>
<keyword evidence="2" id="KW-1185">Reference proteome</keyword>
<dbReference type="RefSeq" id="WP_202074116.1">
    <property type="nucleotide sequence ID" value="NZ_AP027142.1"/>
</dbReference>
<protein>
    <submittedName>
        <fullName evidence="1">Uncharacterized protein</fullName>
    </submittedName>
</protein>
<evidence type="ECO:0000313" key="2">
    <source>
        <dbReference type="Proteomes" id="UP001317629"/>
    </source>
</evidence>
<gene>
    <name evidence="1" type="ORF">SS37A_05070</name>
</gene>
<evidence type="ECO:0000313" key="1">
    <source>
        <dbReference type="EMBL" id="BDV32978.1"/>
    </source>
</evidence>
<sequence>MTTRKTRALRAARNPGDVIRSAAEPLDRKQAAILVLFEAMDLIDDAAASELVRFALARLVCESA</sequence>
<dbReference type="EMBL" id="AP027142">
    <property type="protein sequence ID" value="BDV32978.1"/>
    <property type="molecule type" value="Genomic_DNA"/>
</dbReference>
<accession>A0ABN6VBI9</accession>
<organism evidence="1 2">
    <name type="scientific">Methylocystis iwaonis</name>
    <dbReference type="NCBI Taxonomy" id="2885079"/>
    <lineage>
        <taxon>Bacteria</taxon>
        <taxon>Pseudomonadati</taxon>
        <taxon>Pseudomonadota</taxon>
        <taxon>Alphaproteobacteria</taxon>
        <taxon>Hyphomicrobiales</taxon>
        <taxon>Methylocystaceae</taxon>
        <taxon>Methylocystis</taxon>
    </lineage>
</organism>